<name>A0A1I3XFY8_9BACT</name>
<evidence type="ECO:0000259" key="2">
    <source>
        <dbReference type="Pfam" id="PF00582"/>
    </source>
</evidence>
<dbReference type="InterPro" id="IPR006015">
    <property type="entry name" value="Universal_stress_UspA"/>
</dbReference>
<accession>A0A1I3XFY8</accession>
<dbReference type="InterPro" id="IPR014729">
    <property type="entry name" value="Rossmann-like_a/b/a_fold"/>
</dbReference>
<evidence type="ECO:0000313" key="3">
    <source>
        <dbReference type="EMBL" id="SFK18448.1"/>
    </source>
</evidence>
<dbReference type="InterPro" id="IPR006016">
    <property type="entry name" value="UspA"/>
</dbReference>
<dbReference type="PANTHER" id="PTHR46268">
    <property type="entry name" value="STRESS RESPONSE PROTEIN NHAX"/>
    <property type="match status" value="1"/>
</dbReference>
<comment type="similarity">
    <text evidence="1">Belongs to the universal stress protein A family.</text>
</comment>
<proteinExistence type="inferred from homology"/>
<dbReference type="STRING" id="52560.SAMN04488082_11658"/>
<dbReference type="OrthoDB" id="9788959at2"/>
<dbReference type="PANTHER" id="PTHR46268:SF6">
    <property type="entry name" value="UNIVERSAL STRESS PROTEIN UP12"/>
    <property type="match status" value="1"/>
</dbReference>
<protein>
    <submittedName>
        <fullName evidence="3">Nucleotide-binding universal stress protein, UspA family</fullName>
    </submittedName>
</protein>
<keyword evidence="4" id="KW-1185">Reference proteome</keyword>
<dbReference type="AlphaFoldDB" id="A0A1I3XFY8"/>
<dbReference type="PRINTS" id="PR01438">
    <property type="entry name" value="UNVRSLSTRESS"/>
</dbReference>
<evidence type="ECO:0000256" key="1">
    <source>
        <dbReference type="ARBA" id="ARBA00008791"/>
    </source>
</evidence>
<organism evidence="3 4">
    <name type="scientific">Desulfomicrobium apsheronum</name>
    <dbReference type="NCBI Taxonomy" id="52560"/>
    <lineage>
        <taxon>Bacteria</taxon>
        <taxon>Pseudomonadati</taxon>
        <taxon>Thermodesulfobacteriota</taxon>
        <taxon>Desulfovibrionia</taxon>
        <taxon>Desulfovibrionales</taxon>
        <taxon>Desulfomicrobiaceae</taxon>
        <taxon>Desulfomicrobium</taxon>
    </lineage>
</organism>
<reference evidence="4" key="1">
    <citation type="submission" date="2016-10" db="EMBL/GenBank/DDBJ databases">
        <authorList>
            <person name="Varghese N."/>
            <person name="Submissions S."/>
        </authorList>
    </citation>
    <scope>NUCLEOTIDE SEQUENCE [LARGE SCALE GENOMIC DNA]</scope>
    <source>
        <strain evidence="4">DSM 5918</strain>
    </source>
</reference>
<dbReference type="Pfam" id="PF00582">
    <property type="entry name" value="Usp"/>
    <property type="match status" value="1"/>
</dbReference>
<dbReference type="SUPFAM" id="SSF52402">
    <property type="entry name" value="Adenine nucleotide alpha hydrolases-like"/>
    <property type="match status" value="1"/>
</dbReference>
<gene>
    <name evidence="3" type="ORF">SAMN04488082_11658</name>
</gene>
<feature type="domain" description="UspA" evidence="2">
    <location>
        <begin position="5"/>
        <end position="141"/>
    </location>
</feature>
<dbReference type="Proteomes" id="UP000198635">
    <property type="component" value="Unassembled WGS sequence"/>
</dbReference>
<evidence type="ECO:0000313" key="4">
    <source>
        <dbReference type="Proteomes" id="UP000198635"/>
    </source>
</evidence>
<sequence>MIKVERVLIPVDGSDSSRNAAKYGAHLVNSKYPKIYLLNVWEPINMTIGGEMAEKLRANAEAKSMAVLEEYKKLLEPCGMDVELISRSGRPDYAILNVQDELQCDLIVIGSRGLSVLENVIMGSVVTRVLEGATCPVLVTRNLRLKYLKDACGL</sequence>
<dbReference type="RefSeq" id="WP_092377051.1">
    <property type="nucleotide sequence ID" value="NZ_FORX01000016.1"/>
</dbReference>
<dbReference type="Gene3D" id="3.40.50.620">
    <property type="entry name" value="HUPs"/>
    <property type="match status" value="1"/>
</dbReference>
<dbReference type="EMBL" id="FORX01000016">
    <property type="protein sequence ID" value="SFK18448.1"/>
    <property type="molecule type" value="Genomic_DNA"/>
</dbReference>
<dbReference type="CDD" id="cd00293">
    <property type="entry name" value="USP-like"/>
    <property type="match status" value="1"/>
</dbReference>